<accession>A0A4D7CS72</accession>
<keyword evidence="1" id="KW-0472">Membrane</keyword>
<feature type="transmembrane region" description="Helical" evidence="1">
    <location>
        <begin position="43"/>
        <end position="63"/>
    </location>
</feature>
<sequence length="122" mass="13631">MLMGIWQIADGVYTIVYYGFFKTSMILKEINADSSTSLINSEFIFICSFGTLLVILGLVNILMSKKYIHDETTSKKVGFYLCAQSLFSYFILDIISLILGMSAGVIYLAKNKSIKLKKVQGS</sequence>
<evidence type="ECO:0000313" key="3">
    <source>
        <dbReference type="Proteomes" id="UP000298615"/>
    </source>
</evidence>
<gene>
    <name evidence="2" type="ORF">FA707_08475</name>
</gene>
<dbReference type="Proteomes" id="UP000298615">
    <property type="component" value="Chromosome"/>
</dbReference>
<dbReference type="AlphaFoldDB" id="A0A4D7CS72"/>
<keyword evidence="1" id="KW-1133">Transmembrane helix</keyword>
<feature type="transmembrane region" description="Helical" evidence="1">
    <location>
        <begin position="86"/>
        <end position="109"/>
    </location>
</feature>
<keyword evidence="1" id="KW-0812">Transmembrane</keyword>
<evidence type="ECO:0000313" key="2">
    <source>
        <dbReference type="EMBL" id="QCI86999.1"/>
    </source>
</evidence>
<proteinExistence type="predicted"/>
<organism evidence="2 3">
    <name type="scientific">Vagococcus zengguangii</name>
    <dbReference type="NCBI Taxonomy" id="2571750"/>
    <lineage>
        <taxon>Bacteria</taxon>
        <taxon>Bacillati</taxon>
        <taxon>Bacillota</taxon>
        <taxon>Bacilli</taxon>
        <taxon>Lactobacillales</taxon>
        <taxon>Enterococcaceae</taxon>
        <taxon>Vagococcus</taxon>
    </lineage>
</organism>
<name>A0A4D7CS72_9ENTE</name>
<reference evidence="2 3" key="1">
    <citation type="submission" date="2019-04" db="EMBL/GenBank/DDBJ databases">
        <title>Vagococcus sp. nov., isolated from faeces of yaks (Bos grunniens).</title>
        <authorList>
            <person name="Ge Y."/>
        </authorList>
    </citation>
    <scope>NUCLEOTIDE SEQUENCE [LARGE SCALE GENOMIC DNA]</scope>
    <source>
        <strain evidence="2 3">MN-17</strain>
    </source>
</reference>
<dbReference type="EMBL" id="CP039712">
    <property type="protein sequence ID" value="QCI86999.1"/>
    <property type="molecule type" value="Genomic_DNA"/>
</dbReference>
<protein>
    <submittedName>
        <fullName evidence="2">Uncharacterized protein</fullName>
    </submittedName>
</protein>
<keyword evidence="3" id="KW-1185">Reference proteome</keyword>
<evidence type="ECO:0000256" key="1">
    <source>
        <dbReference type="SAM" id="Phobius"/>
    </source>
</evidence>
<dbReference type="KEGG" id="vao:FA707_08475"/>